<accession>A0A8J8W0Y0</accession>
<dbReference type="InterPro" id="IPR024645">
    <property type="entry name" value="Mitochondr_Som1"/>
</dbReference>
<sequence length="159" mass="17864">MDERIKVWDCVVVHIKPRSTSASGGTHSALGESSGHRQPTFNDRGLPKTSTSRSMPPFAPIFHASDLPAEVRSTTRNFKEVRHRKGSPARLDQCPLFELTQFSCNPPDDKIPEPGQVTCQPIVRLFRRCARGLTVETTSWEPMRVEALQAQKQQKKSKI</sequence>
<reference evidence="2" key="1">
    <citation type="journal article" date="2020" name="Front. Microbiol.">
        <title>Gene regulatory networks of Penicillium echinulatum 2HH and Penicillium oxalicum 114-2 inferred by a computational biology approach.</title>
        <authorList>
            <person name="Lenz A.R."/>
            <person name="Galan-Vasquez E."/>
            <person name="Balbinot E."/>
            <person name="De Abreu F.P."/>
            <person name="De Oliveira N.S."/>
            <person name="Da Rosa L.O."/>
            <person name="De Avila E Silva S."/>
            <person name="Camassola M."/>
            <person name="Dillon A.J.P."/>
            <person name="Perez-Rueda E."/>
        </authorList>
    </citation>
    <scope>NUCLEOTIDE SEQUENCE</scope>
    <source>
        <strain evidence="2">S1M29</strain>
    </source>
</reference>
<dbReference type="Proteomes" id="UP000631181">
    <property type="component" value="Unassembled WGS sequence"/>
</dbReference>
<name>A0A8J8W0Y0_9EURO</name>
<evidence type="ECO:0000313" key="2">
    <source>
        <dbReference type="EMBL" id="KAF7715318.1"/>
    </source>
</evidence>
<evidence type="ECO:0000313" key="3">
    <source>
        <dbReference type="Proteomes" id="UP000631181"/>
    </source>
</evidence>
<feature type="region of interest" description="Disordered" evidence="1">
    <location>
        <begin position="19"/>
        <end position="63"/>
    </location>
</feature>
<keyword evidence="3" id="KW-1185">Reference proteome</keyword>
<protein>
    <recommendedName>
        <fullName evidence="4">Mitochondrial export protein Som1</fullName>
    </recommendedName>
</protein>
<dbReference type="EMBL" id="WIWV01000062">
    <property type="protein sequence ID" value="KAF7715318.1"/>
    <property type="molecule type" value="Genomic_DNA"/>
</dbReference>
<dbReference type="OrthoDB" id="3983163at2759"/>
<dbReference type="Pfam" id="PF11093">
    <property type="entry name" value="Mitochondr_Som1"/>
    <property type="match status" value="1"/>
</dbReference>
<dbReference type="AlphaFoldDB" id="A0A8J8W0Y0"/>
<dbReference type="GO" id="GO:0042720">
    <property type="term" value="C:mitochondrial inner membrane peptidase complex"/>
    <property type="evidence" value="ECO:0007669"/>
    <property type="project" value="InterPro"/>
</dbReference>
<proteinExistence type="predicted"/>
<evidence type="ECO:0008006" key="4">
    <source>
        <dbReference type="Google" id="ProtNLM"/>
    </source>
</evidence>
<organism evidence="2 3">
    <name type="scientific">Penicillium ucsense</name>
    <dbReference type="NCBI Taxonomy" id="2839758"/>
    <lineage>
        <taxon>Eukaryota</taxon>
        <taxon>Fungi</taxon>
        <taxon>Dikarya</taxon>
        <taxon>Ascomycota</taxon>
        <taxon>Pezizomycotina</taxon>
        <taxon>Eurotiomycetes</taxon>
        <taxon>Eurotiomycetidae</taxon>
        <taxon>Eurotiales</taxon>
        <taxon>Aspergillaceae</taxon>
        <taxon>Penicillium</taxon>
    </lineage>
</organism>
<evidence type="ECO:0000256" key="1">
    <source>
        <dbReference type="SAM" id="MobiDB-lite"/>
    </source>
</evidence>
<comment type="caution">
    <text evidence="2">The sequence shown here is derived from an EMBL/GenBank/DDBJ whole genome shotgun (WGS) entry which is preliminary data.</text>
</comment>
<gene>
    <name evidence="2" type="ORF">PECM_007153</name>
</gene>